<dbReference type="PROSITE" id="PS50011">
    <property type="entry name" value="PROTEIN_KINASE_DOM"/>
    <property type="match status" value="1"/>
</dbReference>
<keyword evidence="2 5" id="KW-0547">Nucleotide-binding</keyword>
<name>A0AAE3YN63_9ACTN</name>
<evidence type="ECO:0000313" key="9">
    <source>
        <dbReference type="EMBL" id="MDR7276127.1"/>
    </source>
</evidence>
<evidence type="ECO:0000256" key="4">
    <source>
        <dbReference type="ARBA" id="ARBA00022840"/>
    </source>
</evidence>
<evidence type="ECO:0000256" key="6">
    <source>
        <dbReference type="SAM" id="MobiDB-lite"/>
    </source>
</evidence>
<dbReference type="Proteomes" id="UP001183643">
    <property type="component" value="Unassembled WGS sequence"/>
</dbReference>
<dbReference type="GO" id="GO:0005524">
    <property type="term" value="F:ATP binding"/>
    <property type="evidence" value="ECO:0007669"/>
    <property type="project" value="UniProtKB-UniRule"/>
</dbReference>
<keyword evidence="4 5" id="KW-0067">ATP-binding</keyword>
<protein>
    <submittedName>
        <fullName evidence="9">Serine/threonine protein kinase</fullName>
    </submittedName>
</protein>
<evidence type="ECO:0000256" key="1">
    <source>
        <dbReference type="ARBA" id="ARBA00022679"/>
    </source>
</evidence>
<keyword evidence="9" id="KW-0723">Serine/threonine-protein kinase</keyword>
<dbReference type="PROSITE" id="PS00108">
    <property type="entry name" value="PROTEIN_KINASE_ST"/>
    <property type="match status" value="1"/>
</dbReference>
<dbReference type="Gene3D" id="3.30.200.20">
    <property type="entry name" value="Phosphorylase Kinase, domain 1"/>
    <property type="match status" value="1"/>
</dbReference>
<dbReference type="Gene3D" id="1.10.510.10">
    <property type="entry name" value="Transferase(Phosphotransferase) domain 1"/>
    <property type="match status" value="1"/>
</dbReference>
<keyword evidence="7" id="KW-0812">Transmembrane</keyword>
<dbReference type="PROSITE" id="PS00107">
    <property type="entry name" value="PROTEIN_KINASE_ATP"/>
    <property type="match status" value="1"/>
</dbReference>
<keyword evidence="7" id="KW-0472">Membrane</keyword>
<dbReference type="GO" id="GO:0004674">
    <property type="term" value="F:protein serine/threonine kinase activity"/>
    <property type="evidence" value="ECO:0007669"/>
    <property type="project" value="UniProtKB-KW"/>
</dbReference>
<feature type="transmembrane region" description="Helical" evidence="7">
    <location>
        <begin position="415"/>
        <end position="437"/>
    </location>
</feature>
<evidence type="ECO:0000256" key="3">
    <source>
        <dbReference type="ARBA" id="ARBA00022777"/>
    </source>
</evidence>
<sequence>MIERGTPLRPGDPELIGPYRVSARLGAGGMGVVFLAHDPGGRPVAVKVVHAEMATDEEFRKRFRSEVARVRQVPPFCTAEVLDADPDAPRPYLVTEFVDGPSLADEVARRGPLSASNLHAVAIGVATALTAIHGAGVIHRDLKPHNVLLAPGTPKVIDFGIARAWESTTQHTRTGQIVGTANYMAPERFDESGGPLTAAADVFAWGCVVAFAGTGRPPFHADSPMAVFGRILTQAPDLGGLDGPLRALVERALDRDPARRPTARDLLDALIGGGAARSPQLADALETQPALRTAAIEMRENPGPAFTLPTETPPESLFGPAPASPFPAPVPSGPPGSPPPYGPVSGPPYGPAPVSPVGVGYPHDEDRTLAMHPSPGFAAGPGVPAGPGMPPGYGYPPGPPVPAAPVRRAGGGGRLLVGALVVLLAIAVVGGGGLLAAHTAGAFGAAAGDELDAEAETPDVPAEDTPPALTVPPGSPVVTDALTEGGQWHGTYIVDEEESNCDVRDGALRAQRITPGKYICAGPETPIEGDHTVSVTARLEKPGTCLGVWLYWEIPRSYRLTACETAFRIEVDREDGTGRLLREVPLETPLPLDEPLRLQVVVENDTVRFGHDGVLVAESPLPEPDITAGRAAAVGLVSAPGDETPPYGASFTDIEVDSLGD</sequence>
<dbReference type="InterPro" id="IPR000719">
    <property type="entry name" value="Prot_kinase_dom"/>
</dbReference>
<dbReference type="Pfam" id="PF00069">
    <property type="entry name" value="Pkinase"/>
    <property type="match status" value="1"/>
</dbReference>
<dbReference type="AlphaFoldDB" id="A0AAE3YN63"/>
<comment type="caution">
    <text evidence="9">The sequence shown here is derived from an EMBL/GenBank/DDBJ whole genome shotgun (WGS) entry which is preliminary data.</text>
</comment>
<feature type="compositionally biased region" description="Pro residues" evidence="6">
    <location>
        <begin position="322"/>
        <end position="354"/>
    </location>
</feature>
<gene>
    <name evidence="9" type="ORF">J2S41_002905</name>
</gene>
<evidence type="ECO:0000259" key="8">
    <source>
        <dbReference type="PROSITE" id="PS50011"/>
    </source>
</evidence>
<dbReference type="PANTHER" id="PTHR43289">
    <property type="entry name" value="MITOGEN-ACTIVATED PROTEIN KINASE KINASE KINASE 20-RELATED"/>
    <property type="match status" value="1"/>
</dbReference>
<dbReference type="EMBL" id="JAVDYB010000001">
    <property type="protein sequence ID" value="MDR7276127.1"/>
    <property type="molecule type" value="Genomic_DNA"/>
</dbReference>
<reference evidence="9" key="1">
    <citation type="submission" date="2023-07" db="EMBL/GenBank/DDBJ databases">
        <title>Sequencing the genomes of 1000 actinobacteria strains.</title>
        <authorList>
            <person name="Klenk H.-P."/>
        </authorList>
    </citation>
    <scope>NUCLEOTIDE SEQUENCE</scope>
    <source>
        <strain evidence="9">DSM 44707</strain>
    </source>
</reference>
<organism evidence="9 10">
    <name type="scientific">Catenuloplanes atrovinosus</name>
    <dbReference type="NCBI Taxonomy" id="137266"/>
    <lineage>
        <taxon>Bacteria</taxon>
        <taxon>Bacillati</taxon>
        <taxon>Actinomycetota</taxon>
        <taxon>Actinomycetes</taxon>
        <taxon>Micromonosporales</taxon>
        <taxon>Micromonosporaceae</taxon>
        <taxon>Catenuloplanes</taxon>
    </lineage>
</organism>
<accession>A0AAE3YN63</accession>
<feature type="binding site" evidence="5">
    <location>
        <position position="47"/>
    </location>
    <ligand>
        <name>ATP</name>
        <dbReference type="ChEBI" id="CHEBI:30616"/>
    </ligand>
</feature>
<dbReference type="PANTHER" id="PTHR43289:SF34">
    <property type="entry name" value="SERINE_THREONINE-PROTEIN KINASE YBDM-RELATED"/>
    <property type="match status" value="1"/>
</dbReference>
<keyword evidence="3 9" id="KW-0418">Kinase</keyword>
<feature type="region of interest" description="Disordered" evidence="6">
    <location>
        <begin position="302"/>
        <end position="383"/>
    </location>
</feature>
<evidence type="ECO:0000256" key="2">
    <source>
        <dbReference type="ARBA" id="ARBA00022741"/>
    </source>
</evidence>
<dbReference type="InterPro" id="IPR011009">
    <property type="entry name" value="Kinase-like_dom_sf"/>
</dbReference>
<dbReference type="InterPro" id="IPR008271">
    <property type="entry name" value="Ser/Thr_kinase_AS"/>
</dbReference>
<evidence type="ECO:0000256" key="7">
    <source>
        <dbReference type="SAM" id="Phobius"/>
    </source>
</evidence>
<dbReference type="SMART" id="SM00220">
    <property type="entry name" value="S_TKc"/>
    <property type="match status" value="1"/>
</dbReference>
<feature type="region of interest" description="Disordered" evidence="6">
    <location>
        <begin position="450"/>
        <end position="474"/>
    </location>
</feature>
<dbReference type="CDD" id="cd14014">
    <property type="entry name" value="STKc_PknB_like"/>
    <property type="match status" value="1"/>
</dbReference>
<keyword evidence="1" id="KW-0808">Transferase</keyword>
<dbReference type="RefSeq" id="WP_310368022.1">
    <property type="nucleotide sequence ID" value="NZ_JAVDYB010000001.1"/>
</dbReference>
<keyword evidence="7" id="KW-1133">Transmembrane helix</keyword>
<dbReference type="InterPro" id="IPR017441">
    <property type="entry name" value="Protein_kinase_ATP_BS"/>
</dbReference>
<keyword evidence="10" id="KW-1185">Reference proteome</keyword>
<feature type="region of interest" description="Disordered" evidence="6">
    <location>
        <begin position="642"/>
        <end position="661"/>
    </location>
</feature>
<evidence type="ECO:0000313" key="10">
    <source>
        <dbReference type="Proteomes" id="UP001183643"/>
    </source>
</evidence>
<evidence type="ECO:0000256" key="5">
    <source>
        <dbReference type="PROSITE-ProRule" id="PRU10141"/>
    </source>
</evidence>
<proteinExistence type="predicted"/>
<dbReference type="SUPFAM" id="SSF56112">
    <property type="entry name" value="Protein kinase-like (PK-like)"/>
    <property type="match status" value="1"/>
</dbReference>
<feature type="domain" description="Protein kinase" evidence="8">
    <location>
        <begin position="19"/>
        <end position="281"/>
    </location>
</feature>